<sequence>MEATVGAHLTPGDTAENSTRGATDGGGVRRSRRPSDYFLAYVAQTAPGPACPLPPSRQESHGLQKEVVLRAARDARRQDEPGRRLGQEQAQERACLRPEELGWADSLWSC</sequence>
<dbReference type="AlphaFoldDB" id="A0AAV7TFP2"/>
<dbReference type="EMBL" id="JANPWB010000007">
    <property type="protein sequence ID" value="KAJ1174647.1"/>
    <property type="molecule type" value="Genomic_DNA"/>
</dbReference>
<comment type="caution">
    <text evidence="2">The sequence shown here is derived from an EMBL/GenBank/DDBJ whole genome shotgun (WGS) entry which is preliminary data.</text>
</comment>
<name>A0AAV7TFP2_PLEWA</name>
<organism evidence="2 3">
    <name type="scientific">Pleurodeles waltl</name>
    <name type="common">Iberian ribbed newt</name>
    <dbReference type="NCBI Taxonomy" id="8319"/>
    <lineage>
        <taxon>Eukaryota</taxon>
        <taxon>Metazoa</taxon>
        <taxon>Chordata</taxon>
        <taxon>Craniata</taxon>
        <taxon>Vertebrata</taxon>
        <taxon>Euteleostomi</taxon>
        <taxon>Amphibia</taxon>
        <taxon>Batrachia</taxon>
        <taxon>Caudata</taxon>
        <taxon>Salamandroidea</taxon>
        <taxon>Salamandridae</taxon>
        <taxon>Pleurodelinae</taxon>
        <taxon>Pleurodeles</taxon>
    </lineage>
</organism>
<feature type="region of interest" description="Disordered" evidence="1">
    <location>
        <begin position="1"/>
        <end position="33"/>
    </location>
</feature>
<evidence type="ECO:0000313" key="3">
    <source>
        <dbReference type="Proteomes" id="UP001066276"/>
    </source>
</evidence>
<evidence type="ECO:0000313" key="2">
    <source>
        <dbReference type="EMBL" id="KAJ1174647.1"/>
    </source>
</evidence>
<proteinExistence type="predicted"/>
<evidence type="ECO:0000256" key="1">
    <source>
        <dbReference type="SAM" id="MobiDB-lite"/>
    </source>
</evidence>
<dbReference type="Proteomes" id="UP001066276">
    <property type="component" value="Chromosome 4_1"/>
</dbReference>
<protein>
    <submittedName>
        <fullName evidence="2">Uncharacterized protein</fullName>
    </submittedName>
</protein>
<reference evidence="2" key="1">
    <citation type="journal article" date="2022" name="bioRxiv">
        <title>Sequencing and chromosome-scale assembly of the giantPleurodeles waltlgenome.</title>
        <authorList>
            <person name="Brown T."/>
            <person name="Elewa A."/>
            <person name="Iarovenko S."/>
            <person name="Subramanian E."/>
            <person name="Araus A.J."/>
            <person name="Petzold A."/>
            <person name="Susuki M."/>
            <person name="Suzuki K.-i.T."/>
            <person name="Hayashi T."/>
            <person name="Toyoda A."/>
            <person name="Oliveira C."/>
            <person name="Osipova E."/>
            <person name="Leigh N.D."/>
            <person name="Simon A."/>
            <person name="Yun M.H."/>
        </authorList>
    </citation>
    <scope>NUCLEOTIDE SEQUENCE</scope>
    <source>
        <strain evidence="2">20211129_DDA</strain>
        <tissue evidence="2">Liver</tissue>
    </source>
</reference>
<accession>A0AAV7TFP2</accession>
<keyword evidence="3" id="KW-1185">Reference proteome</keyword>
<gene>
    <name evidence="2" type="ORF">NDU88_006467</name>
</gene>